<dbReference type="PANTHER" id="PTHR31094">
    <property type="entry name" value="RIKEN CDNA 2310061I04 GENE"/>
    <property type="match status" value="1"/>
</dbReference>
<gene>
    <name evidence="2" type="ORF">C8A04DRAFT_29340</name>
</gene>
<evidence type="ECO:0008006" key="4">
    <source>
        <dbReference type="Google" id="ProtNLM"/>
    </source>
</evidence>
<dbReference type="PANTHER" id="PTHR31094:SF2">
    <property type="entry name" value="RIKEN CDNA 2310061I04 GENE"/>
    <property type="match status" value="1"/>
</dbReference>
<feature type="region of interest" description="Disordered" evidence="1">
    <location>
        <begin position="216"/>
        <end position="243"/>
    </location>
</feature>
<dbReference type="AlphaFoldDB" id="A0AAN6V1E7"/>
<evidence type="ECO:0000313" key="2">
    <source>
        <dbReference type="EMBL" id="KAK4142945.1"/>
    </source>
</evidence>
<dbReference type="InterPro" id="IPR031342">
    <property type="entry name" value="Mug163-like"/>
</dbReference>
<dbReference type="Proteomes" id="UP001302676">
    <property type="component" value="Unassembled WGS sequence"/>
</dbReference>
<sequence>MPSQASILRSSLHSSAGRVSATTAGAVAAVAAPPSWSLSARATDKKRGGTRLFAAQVSTASQLPLTPPLPPTTTNDIIAFREPTTPRPNKAFFEPAHFTPSAPFLSYEPSNYEPPSNNNEPPEDRKVKLGKTLRILQTHLPTLLESPPPQQILAPSITLHLFPSTHPHLPTVSGRVAYTAALWSSPIAWNRVPLVGNVRLEILSERMVDNPVYSSGRLCDGGRGGVGGDRGDGRGRRPEGARGEQLIVRWRTVGGAGRKLRDLLRFGNGSGAGGDNKNKSLSESETTGNNNHTPDNPNGIHPHGGKQPGREPDEPPRVPIGMAQAAGSSSGKEFTGLFIFDFDSEGRILNHIIEHVEESGHWEKGVGARVVGLTDWLLGGIKGGDAPCPAFARARIRRGGRS</sequence>
<dbReference type="RefSeq" id="XP_062636316.1">
    <property type="nucleotide sequence ID" value="XM_062780980.1"/>
</dbReference>
<dbReference type="EMBL" id="MU853591">
    <property type="protein sequence ID" value="KAK4142945.1"/>
    <property type="molecule type" value="Genomic_DNA"/>
</dbReference>
<dbReference type="Pfam" id="PF17119">
    <property type="entry name" value="MMU163"/>
    <property type="match status" value="1"/>
</dbReference>
<feature type="compositionally biased region" description="Polar residues" evidence="1">
    <location>
        <begin position="283"/>
        <end position="296"/>
    </location>
</feature>
<feature type="region of interest" description="Disordered" evidence="1">
    <location>
        <begin position="265"/>
        <end position="328"/>
    </location>
</feature>
<feature type="region of interest" description="Disordered" evidence="1">
    <location>
        <begin position="104"/>
        <end position="125"/>
    </location>
</feature>
<name>A0AAN6V1E7_9PEZI</name>
<comment type="caution">
    <text evidence="2">The sequence shown here is derived from an EMBL/GenBank/DDBJ whole genome shotgun (WGS) entry which is preliminary data.</text>
</comment>
<feature type="compositionally biased region" description="Low complexity" evidence="1">
    <location>
        <begin position="106"/>
        <end position="120"/>
    </location>
</feature>
<dbReference type="InterPro" id="IPR018790">
    <property type="entry name" value="DUF2358"/>
</dbReference>
<evidence type="ECO:0000256" key="1">
    <source>
        <dbReference type="SAM" id="MobiDB-lite"/>
    </source>
</evidence>
<keyword evidence="3" id="KW-1185">Reference proteome</keyword>
<evidence type="ECO:0000313" key="3">
    <source>
        <dbReference type="Proteomes" id="UP001302676"/>
    </source>
</evidence>
<protein>
    <recommendedName>
        <fullName evidence="4">Chromosome transmission fidelity protein 4</fullName>
    </recommendedName>
</protein>
<accession>A0AAN6V1E7</accession>
<proteinExistence type="predicted"/>
<organism evidence="2 3">
    <name type="scientific">Dichotomopilus funicola</name>
    <dbReference type="NCBI Taxonomy" id="1934379"/>
    <lineage>
        <taxon>Eukaryota</taxon>
        <taxon>Fungi</taxon>
        <taxon>Dikarya</taxon>
        <taxon>Ascomycota</taxon>
        <taxon>Pezizomycotina</taxon>
        <taxon>Sordariomycetes</taxon>
        <taxon>Sordariomycetidae</taxon>
        <taxon>Sordariales</taxon>
        <taxon>Chaetomiaceae</taxon>
        <taxon>Dichotomopilus</taxon>
    </lineage>
</organism>
<feature type="compositionally biased region" description="Basic and acidic residues" evidence="1">
    <location>
        <begin position="229"/>
        <end position="242"/>
    </location>
</feature>
<feature type="compositionally biased region" description="Gly residues" evidence="1">
    <location>
        <begin position="219"/>
        <end position="228"/>
    </location>
</feature>
<dbReference type="GeneID" id="87817593"/>
<reference evidence="2" key="1">
    <citation type="journal article" date="2023" name="Mol. Phylogenet. Evol.">
        <title>Genome-scale phylogeny and comparative genomics of the fungal order Sordariales.</title>
        <authorList>
            <person name="Hensen N."/>
            <person name="Bonometti L."/>
            <person name="Westerberg I."/>
            <person name="Brannstrom I.O."/>
            <person name="Guillou S."/>
            <person name="Cros-Aarteil S."/>
            <person name="Calhoun S."/>
            <person name="Haridas S."/>
            <person name="Kuo A."/>
            <person name="Mondo S."/>
            <person name="Pangilinan J."/>
            <person name="Riley R."/>
            <person name="LaButti K."/>
            <person name="Andreopoulos B."/>
            <person name="Lipzen A."/>
            <person name="Chen C."/>
            <person name="Yan M."/>
            <person name="Daum C."/>
            <person name="Ng V."/>
            <person name="Clum A."/>
            <person name="Steindorff A."/>
            <person name="Ohm R.A."/>
            <person name="Martin F."/>
            <person name="Silar P."/>
            <person name="Natvig D.O."/>
            <person name="Lalanne C."/>
            <person name="Gautier V."/>
            <person name="Ament-Velasquez S.L."/>
            <person name="Kruys A."/>
            <person name="Hutchinson M.I."/>
            <person name="Powell A.J."/>
            <person name="Barry K."/>
            <person name="Miller A.N."/>
            <person name="Grigoriev I.V."/>
            <person name="Debuchy R."/>
            <person name="Gladieux P."/>
            <person name="Hiltunen Thoren M."/>
            <person name="Johannesson H."/>
        </authorList>
    </citation>
    <scope>NUCLEOTIDE SEQUENCE</scope>
    <source>
        <strain evidence="2">CBS 141.50</strain>
    </source>
</reference>
<reference evidence="2" key="2">
    <citation type="submission" date="2023-05" db="EMBL/GenBank/DDBJ databases">
        <authorList>
            <consortium name="Lawrence Berkeley National Laboratory"/>
            <person name="Steindorff A."/>
            <person name="Hensen N."/>
            <person name="Bonometti L."/>
            <person name="Westerberg I."/>
            <person name="Brannstrom I.O."/>
            <person name="Guillou S."/>
            <person name="Cros-Aarteil S."/>
            <person name="Calhoun S."/>
            <person name="Haridas S."/>
            <person name="Kuo A."/>
            <person name="Mondo S."/>
            <person name="Pangilinan J."/>
            <person name="Riley R."/>
            <person name="Labutti K."/>
            <person name="Andreopoulos B."/>
            <person name="Lipzen A."/>
            <person name="Chen C."/>
            <person name="Yanf M."/>
            <person name="Daum C."/>
            <person name="Ng V."/>
            <person name="Clum A."/>
            <person name="Ohm R."/>
            <person name="Martin F."/>
            <person name="Silar P."/>
            <person name="Natvig D."/>
            <person name="Lalanne C."/>
            <person name="Gautier V."/>
            <person name="Ament-Velasquez S.L."/>
            <person name="Kruys A."/>
            <person name="Hutchinson M.I."/>
            <person name="Powell A.J."/>
            <person name="Barry K."/>
            <person name="Miller A.N."/>
            <person name="Grigoriev I.V."/>
            <person name="Debuchy R."/>
            <person name="Gladieux P."/>
            <person name="Thoren M.H."/>
            <person name="Johannesson H."/>
        </authorList>
    </citation>
    <scope>NUCLEOTIDE SEQUENCE</scope>
    <source>
        <strain evidence="2">CBS 141.50</strain>
    </source>
</reference>